<dbReference type="EMBL" id="QEWP01000017">
    <property type="protein sequence ID" value="PWD98258.1"/>
    <property type="molecule type" value="Genomic_DNA"/>
</dbReference>
<dbReference type="AlphaFoldDB" id="A0A2U2B5B4"/>
<keyword evidence="1" id="KW-1133">Transmembrane helix</keyword>
<evidence type="ECO:0000256" key="1">
    <source>
        <dbReference type="SAM" id="Phobius"/>
    </source>
</evidence>
<organism evidence="2 3">
    <name type="scientific">Marinilabilia rubra</name>
    <dbReference type="NCBI Taxonomy" id="2162893"/>
    <lineage>
        <taxon>Bacteria</taxon>
        <taxon>Pseudomonadati</taxon>
        <taxon>Bacteroidota</taxon>
        <taxon>Bacteroidia</taxon>
        <taxon>Marinilabiliales</taxon>
        <taxon>Marinilabiliaceae</taxon>
        <taxon>Marinilabilia</taxon>
    </lineage>
</organism>
<evidence type="ECO:0000313" key="3">
    <source>
        <dbReference type="Proteomes" id="UP000244956"/>
    </source>
</evidence>
<evidence type="ECO:0000313" key="2">
    <source>
        <dbReference type="EMBL" id="PWD98258.1"/>
    </source>
</evidence>
<proteinExistence type="predicted"/>
<protein>
    <submittedName>
        <fullName evidence="2">Uncharacterized protein</fullName>
    </submittedName>
</protein>
<name>A0A2U2B5B4_9BACT</name>
<feature type="transmembrane region" description="Helical" evidence="1">
    <location>
        <begin position="60"/>
        <end position="78"/>
    </location>
</feature>
<comment type="caution">
    <text evidence="2">The sequence shown here is derived from an EMBL/GenBank/DDBJ whole genome shotgun (WGS) entry which is preliminary data.</text>
</comment>
<dbReference type="Proteomes" id="UP000244956">
    <property type="component" value="Unassembled WGS sequence"/>
</dbReference>
<keyword evidence="3" id="KW-1185">Reference proteome</keyword>
<keyword evidence="1" id="KW-0472">Membrane</keyword>
<keyword evidence="1" id="KW-0812">Transmembrane</keyword>
<sequence>MGKGRKGWGVVIVKNGCIRDSLQERIWSPKPSLRQGLRPLLNLKIYNLSFVMKKAGLGKIFCLLSIRNLIFWVFVQFFSIQICFRPGRWLIGDFYVYCQFLPLVKAYSSQVGLMRNHKEVNLEPRTFVKVRGSDL</sequence>
<gene>
    <name evidence="2" type="ORF">DDZ16_16635</name>
</gene>
<accession>A0A2U2B5B4</accession>
<reference evidence="2 3" key="1">
    <citation type="submission" date="2018-05" db="EMBL/GenBank/DDBJ databases">
        <title>Marinilabilia rubrum sp. nov., isolated from saltern sediment.</title>
        <authorList>
            <person name="Zhang R."/>
        </authorList>
    </citation>
    <scope>NUCLEOTIDE SEQUENCE [LARGE SCALE GENOMIC DNA]</scope>
    <source>
        <strain evidence="2 3">WTE16</strain>
    </source>
</reference>